<accession>A0A0A2T9I7</accession>
<protein>
    <submittedName>
        <fullName evidence="1">Uncharacterized protein</fullName>
    </submittedName>
</protein>
<evidence type="ECO:0000313" key="2">
    <source>
        <dbReference type="Proteomes" id="UP000054422"/>
    </source>
</evidence>
<evidence type="ECO:0000313" key="1">
    <source>
        <dbReference type="EMBL" id="KGP64083.1"/>
    </source>
</evidence>
<dbReference type="RefSeq" id="WP_027224715.1">
    <property type="nucleotide sequence ID" value="NZ_JNCF01000005.1"/>
</dbReference>
<dbReference type="OrthoDB" id="6121546at2"/>
<name>A0A0A2T9I7_9GAMM</name>
<organism evidence="1 2">
    <name type="scientific">Legionella norrlandica</name>
    <dbReference type="NCBI Taxonomy" id="1498499"/>
    <lineage>
        <taxon>Bacteria</taxon>
        <taxon>Pseudomonadati</taxon>
        <taxon>Pseudomonadota</taxon>
        <taxon>Gammaproteobacteria</taxon>
        <taxon>Legionellales</taxon>
        <taxon>Legionellaceae</taxon>
        <taxon>Legionella</taxon>
    </lineage>
</organism>
<proteinExistence type="predicted"/>
<dbReference type="Proteomes" id="UP000054422">
    <property type="component" value="Unassembled WGS sequence"/>
</dbReference>
<gene>
    <name evidence="1" type="ORF">EP47_08005</name>
</gene>
<dbReference type="AlphaFoldDB" id="A0A0A2T9I7"/>
<reference evidence="1 2" key="1">
    <citation type="submission" date="2014-05" db="EMBL/GenBank/DDBJ databases">
        <authorList>
            <person name="Rizzardi K."/>
            <person name="Winiecka-Krusnell J."/>
            <person name="Ramliden M."/>
            <person name="Alm E."/>
            <person name="Andersson S."/>
            <person name="Byfors S."/>
        </authorList>
    </citation>
    <scope>NUCLEOTIDE SEQUENCE [LARGE SCALE GENOMIC DNA]</scope>
    <source>
        <strain evidence="1 2">LEGN</strain>
    </source>
</reference>
<keyword evidence="2" id="KW-1185">Reference proteome</keyword>
<comment type="caution">
    <text evidence="1">The sequence shown here is derived from an EMBL/GenBank/DDBJ whole genome shotgun (WGS) entry which is preliminary data.</text>
</comment>
<dbReference type="EMBL" id="JNCF01000005">
    <property type="protein sequence ID" value="KGP64083.1"/>
    <property type="molecule type" value="Genomic_DNA"/>
</dbReference>
<sequence length="283" mass="33272">MDSIDQQIENAAKNYQERPTKESYTFLCAFVNIKNEAKWANGEYSDELDPISQKMRQIEIEYGLKSDESFNIDHAPEKWLELDKQYNQIINKKLGDLFLSLGFQQISEEINNNFEEFHTKFEKYNVHLQESSKLIKKGTSLIHQIADELTVILNQNGLELSTYMLLTHGIEAAVCLIMYKSYISFIYEFDTRVKNDENYKNKKPHKLCIGDLLDILMTLPQSPFNQFEKSHKEQIKEYLSCIRNDYHHPWRFIHKEITPNKEEILNLIKAFKELAQCSGISID</sequence>